<feature type="compositionally biased region" description="Acidic residues" evidence="5">
    <location>
        <begin position="1975"/>
        <end position="1986"/>
    </location>
</feature>
<feature type="coiled-coil region" evidence="4">
    <location>
        <begin position="591"/>
        <end position="660"/>
    </location>
</feature>
<proteinExistence type="predicted"/>
<feature type="region of interest" description="Disordered" evidence="5">
    <location>
        <begin position="1680"/>
        <end position="1699"/>
    </location>
</feature>
<feature type="region of interest" description="Disordered" evidence="5">
    <location>
        <begin position="1708"/>
        <end position="1762"/>
    </location>
</feature>
<keyword evidence="2 4" id="KW-0175">Coiled coil</keyword>
<feature type="compositionally biased region" description="Acidic residues" evidence="5">
    <location>
        <begin position="2009"/>
        <end position="2022"/>
    </location>
</feature>
<feature type="compositionally biased region" description="Low complexity" evidence="5">
    <location>
        <begin position="1715"/>
        <end position="1729"/>
    </location>
</feature>
<evidence type="ECO:0000256" key="2">
    <source>
        <dbReference type="ARBA" id="ARBA00023054"/>
    </source>
</evidence>
<keyword evidence="8" id="KW-1185">Reference proteome</keyword>
<feature type="coiled-coil region" evidence="4">
    <location>
        <begin position="1203"/>
        <end position="1240"/>
    </location>
</feature>
<dbReference type="Proteomes" id="UP000475862">
    <property type="component" value="Unassembled WGS sequence"/>
</dbReference>
<dbReference type="GO" id="GO:0006406">
    <property type="term" value="P:mRNA export from nucleus"/>
    <property type="evidence" value="ECO:0007669"/>
    <property type="project" value="TreeGrafter"/>
</dbReference>
<evidence type="ECO:0000256" key="3">
    <source>
        <dbReference type="ARBA" id="ARBA00023242"/>
    </source>
</evidence>
<feature type="coiled-coil region" evidence="4">
    <location>
        <begin position="766"/>
        <end position="923"/>
    </location>
</feature>
<feature type="region of interest" description="Disordered" evidence="5">
    <location>
        <begin position="1920"/>
        <end position="2068"/>
    </location>
</feature>
<evidence type="ECO:0000313" key="8">
    <source>
        <dbReference type="Proteomes" id="UP000475862"/>
    </source>
</evidence>
<accession>A0A6G0T9T8</accession>
<dbReference type="Pfam" id="PF25785">
    <property type="entry name" value="TPR"/>
    <property type="match status" value="1"/>
</dbReference>
<feature type="region of interest" description="Disordered" evidence="5">
    <location>
        <begin position="1551"/>
        <end position="1637"/>
    </location>
</feature>
<feature type="domain" description="NUA/TPR/MLP1-2-like" evidence="6">
    <location>
        <begin position="394"/>
        <end position="483"/>
    </location>
</feature>
<feature type="region of interest" description="Disordered" evidence="5">
    <location>
        <begin position="1797"/>
        <end position="1876"/>
    </location>
</feature>
<dbReference type="GO" id="GO:1901673">
    <property type="term" value="P:regulation of mitotic spindle assembly"/>
    <property type="evidence" value="ECO:0007669"/>
    <property type="project" value="TreeGrafter"/>
</dbReference>
<protein>
    <recommendedName>
        <fullName evidence="6">NUA/TPR/MLP1-2-like domain-containing protein</fullName>
    </recommendedName>
</protein>
<sequence>MMVNVASLVNSILADDGYNGLSDDTKSKFEQYLRNPTTSRNEIGTNTSSEIRNLPEIDFDLLNNSTSIREAKFLELQKEIDTVNEQFKNTLKQKHDLMLHNDSLLKNLHEAEIKERMTKMDDGLLQLKINALNESLLKCTNKFSNLHSKYHKEIKELKPDLDEKKAEVLMLKNDVNLLQIKSKNQEDTINIMKREIEELNHIHINEVEQIKKELTNNECLLNHYKDCYENELEQTKKLTIDILENRDYVSTLTSSLDDLEKKFLTLSNDHQQYKVTSEHTIRILRNKLDASEEIVKQLFPVNPDNPNYLIKKGTTITDVYAIYKETCLNLQDTTLELEHCKRNFNILEEQIRNAAPEVDKMEKDLIESNEKVKQLCDTISRLELKLKDVNTQLELSNSKCDQLSKDNAKLHGIEEDLSKQVCFLLRNNQCHTRFENRNVGKDMSPQSIISNNYVTFENIQGLQKQNKKLLEVLRSLSKANDEQDIKLIKDLKDEIHVLKDKLETQTQLINQQKEKITQLQSSELKPKLTAQLNNEEQNKIQSPTKTTLDNADESLIIEENIEYFSLVRELNVSNITIKKLKEKLESNSVARTRLDQHVQELNLQINELLEKIKTSNIKHSENAKNIDNLNGKILSLETENQEMKIEIDKIKSQSNILKKDNDSMYISNMNYSRELRQKTELQKEFEKTLTSQLDSLIINWNLTLAYIAETDYDKVKFKEEYKKLTKTLKDVRDTLLLKLEAIDDLSTFKEISRSRTNSFSLCTDERSNFQSVVNKLEHEVKNLKSKLNESDQLKNQLKSELNVTKQLYKSLEENLKKMSEYSSQLENEREMKKKEYLEKDQQLSHAVQELSEFNLSQKDNINKLQNQLLEYEMKHSKILEELESAKDHSDELLKNISKQNNTILTLEEELKKSINDKDRLEKGLNHKLAHYKYKLERFDALELFNTTKSAEIDHLKNQKAAMEKSIEEIKEMHNLQLKKLDDEINSLKDTIKRWQFENELLSEQFKTTTFELINQERLNNSKVSDKDDSFNNTSLGTNSVDKQFLKMANLINILKDEKNSIILEFNETIAECNKLKSDLHYKSKVIDDMQTQMKELRQLHTSGSVMNNDHSKILEKIELCNQIEEKSKILEEKNLLLTNQLKELQELDAKKTAEICALKDDMSGMQSEIDQKTSEVLSVTKNLSRWKERSNGTHSDAEFKQLLNTLEREKGKMATALDQLKSMKSDKSCLEELLKKLETDHSEELNIAKQEILKLKTKIVSTNKAMETFKNIIKSYRQKLSDVASEIYKVKVLARRYKHQSEELNNALSTERSSWQTKFDELQQGGSKISLDLEERKKLIEQAKQEQKAEFESIINEHKAKVLEAEAGLNAARSEVKDTKAKSEDKEMRAKQLLQHVRSRIQNLTRELDTTKKQRDGLIARLDQAESGGRMQEFQVQMSRIEAENRKLIAEKEQITAEKDRLSHDIQMLNHRVTALMRQFSNQQVKPSTSTGPDKLAVEPPTANIKPLGPAVNKPQTVHQSVTVNPWRSAAAETPLASIKPMTMQPRSVVVLPTSQTSSTSSQSSMSGTSSSTTITVHPQQPQSVDISSSGGNALDSSEANSTAQSRHLTSSTLVQHVEGSESTPTVSDSNETTAATPPSILPLQQLIGNAATPSVTAAQASPAISIALVVPQGREQVQTTVSQPTTVSVSTVSPSQSQLDRYSVQNENGQAMESSNSNIASSSAPGPSTESEPSVVTACTSGPSCSSLDTTTHSNSTQRKRKADLLVTSYVNIIQMNDSIYLNTTLCLMKRSKSFMPREENRREMEYEAPTSSQRDSEVSNSYIGPESNPQDNNKEVEASTDMEVTSEATHENNEVDLTSQECTADTNNMNETNDIQNEETEQITGENTPEHSSNAEATAMAGIEEDSPEIIHFQEFQNTPVSSASCEETKTTDNVSSDAESRENESDSTPIEPQAGPSSALDTVGVSQSTETAETDTLDLEQETVEILSSENEEETVEIKSIHDIEEPQNDDSPDQEQEQEIISVTSSPSKDNEAVREESPVAGPSGVTSDSSANERKPITWNESP</sequence>
<dbReference type="InterPro" id="IPR057974">
    <property type="entry name" value="NUA/TPR/MLP1-2-like_dom"/>
</dbReference>
<keyword evidence="3" id="KW-0539">Nucleus</keyword>
<feature type="compositionally biased region" description="Polar residues" evidence="5">
    <location>
        <begin position="1577"/>
        <end position="1637"/>
    </location>
</feature>
<feature type="compositionally biased region" description="Polar residues" evidence="5">
    <location>
        <begin position="1857"/>
        <end position="1876"/>
    </location>
</feature>
<feature type="coiled-coil region" evidence="4">
    <location>
        <begin position="330"/>
        <end position="406"/>
    </location>
</feature>
<reference evidence="7 8" key="1">
    <citation type="submission" date="2019-08" db="EMBL/GenBank/DDBJ databases">
        <title>The genome of the soybean aphid Biotype 1, its phylome, world population structure and adaptation to the North American continent.</title>
        <authorList>
            <person name="Giordano R."/>
            <person name="Donthu R.K."/>
            <person name="Hernandez A.G."/>
            <person name="Wright C.L."/>
            <person name="Zimin A.V."/>
        </authorList>
    </citation>
    <scope>NUCLEOTIDE SEQUENCE [LARGE SCALE GENOMIC DNA]</scope>
    <source>
        <tissue evidence="7">Whole aphids</tissue>
    </source>
</reference>
<feature type="compositionally biased region" description="Polar residues" evidence="5">
    <location>
        <begin position="1920"/>
        <end position="1940"/>
    </location>
</feature>
<feature type="compositionally biased region" description="Basic and acidic residues" evidence="5">
    <location>
        <begin position="1797"/>
        <end position="1807"/>
    </location>
</feature>
<dbReference type="SUPFAM" id="SSF90257">
    <property type="entry name" value="Myosin rod fragments"/>
    <property type="match status" value="1"/>
</dbReference>
<feature type="coiled-coil region" evidence="4">
    <location>
        <begin position="161"/>
        <end position="213"/>
    </location>
</feature>
<evidence type="ECO:0000256" key="4">
    <source>
        <dbReference type="SAM" id="Coils"/>
    </source>
</evidence>
<dbReference type="EMBL" id="VYZN01000049">
    <property type="protein sequence ID" value="KAE9528065.1"/>
    <property type="molecule type" value="Genomic_DNA"/>
</dbReference>
<feature type="coiled-coil region" evidence="4">
    <location>
        <begin position="1330"/>
        <end position="1472"/>
    </location>
</feature>
<evidence type="ECO:0000256" key="5">
    <source>
        <dbReference type="SAM" id="MobiDB-lite"/>
    </source>
</evidence>
<feature type="compositionally biased region" description="Polar residues" evidence="5">
    <location>
        <begin position="1730"/>
        <end position="1758"/>
    </location>
</feature>
<evidence type="ECO:0000259" key="6">
    <source>
        <dbReference type="Pfam" id="PF25785"/>
    </source>
</evidence>
<dbReference type="GO" id="GO:0017056">
    <property type="term" value="F:structural constituent of nuclear pore"/>
    <property type="evidence" value="ECO:0007669"/>
    <property type="project" value="TreeGrafter"/>
</dbReference>
<dbReference type="PANTHER" id="PTHR18898">
    <property type="entry name" value="NUCLEOPROTEIN TPR-RELATED"/>
    <property type="match status" value="1"/>
</dbReference>
<feature type="compositionally biased region" description="Polar residues" evidence="5">
    <location>
        <begin position="2023"/>
        <end position="2032"/>
    </location>
</feature>
<feature type="compositionally biased region" description="Basic and acidic residues" evidence="5">
    <location>
        <begin position="2033"/>
        <end position="2042"/>
    </location>
</feature>
<feature type="compositionally biased region" description="Polar residues" evidence="5">
    <location>
        <begin position="1949"/>
        <end position="1971"/>
    </location>
</feature>
<feature type="coiled-coil region" evidence="4">
    <location>
        <begin position="459"/>
        <end position="522"/>
    </location>
</feature>
<dbReference type="PANTHER" id="PTHR18898:SF2">
    <property type="entry name" value="NUCLEOPROTEIN TPR"/>
    <property type="match status" value="1"/>
</dbReference>
<name>A0A6G0T9T8_APHGL</name>
<gene>
    <name evidence="7" type="ORF">AGLY_012487</name>
</gene>
<feature type="coiled-coil region" evidence="4">
    <location>
        <begin position="952"/>
        <end position="1004"/>
    </location>
</feature>
<feature type="compositionally biased region" description="Polar residues" evidence="5">
    <location>
        <begin position="1482"/>
        <end position="1492"/>
    </location>
</feature>
<evidence type="ECO:0000256" key="1">
    <source>
        <dbReference type="ARBA" id="ARBA00004123"/>
    </source>
</evidence>
<dbReference type="OrthoDB" id="343070at2759"/>
<organism evidence="7 8">
    <name type="scientific">Aphis glycines</name>
    <name type="common">Soybean aphid</name>
    <dbReference type="NCBI Taxonomy" id="307491"/>
    <lineage>
        <taxon>Eukaryota</taxon>
        <taxon>Metazoa</taxon>
        <taxon>Ecdysozoa</taxon>
        <taxon>Arthropoda</taxon>
        <taxon>Hexapoda</taxon>
        <taxon>Insecta</taxon>
        <taxon>Pterygota</taxon>
        <taxon>Neoptera</taxon>
        <taxon>Paraneoptera</taxon>
        <taxon>Hemiptera</taxon>
        <taxon>Sternorrhyncha</taxon>
        <taxon>Aphidomorpha</taxon>
        <taxon>Aphidoidea</taxon>
        <taxon>Aphididae</taxon>
        <taxon>Aphidini</taxon>
        <taxon>Aphis</taxon>
        <taxon>Aphis</taxon>
    </lineage>
</organism>
<feature type="region of interest" description="Disordered" evidence="5">
    <location>
        <begin position="1482"/>
        <end position="1516"/>
    </location>
</feature>
<evidence type="ECO:0000313" key="7">
    <source>
        <dbReference type="EMBL" id="KAE9528065.1"/>
    </source>
</evidence>
<comment type="caution">
    <text evidence="7">The sequence shown here is derived from an EMBL/GenBank/DDBJ whole genome shotgun (WGS) entry which is preliminary data.</text>
</comment>
<feature type="compositionally biased region" description="Polar residues" evidence="5">
    <location>
        <begin position="1811"/>
        <end position="1833"/>
    </location>
</feature>
<comment type="subcellular location">
    <subcellularLocation>
        <location evidence="1">Nucleus</location>
    </subcellularLocation>
</comment>
<dbReference type="GO" id="GO:0005643">
    <property type="term" value="C:nuclear pore"/>
    <property type="evidence" value="ECO:0007669"/>
    <property type="project" value="TreeGrafter"/>
</dbReference>
<feature type="compositionally biased region" description="Basic and acidic residues" evidence="5">
    <location>
        <begin position="1999"/>
        <end position="2008"/>
    </location>
</feature>
<feature type="coiled-coil region" evidence="4">
    <location>
        <begin position="1120"/>
        <end position="1150"/>
    </location>
</feature>
<feature type="compositionally biased region" description="Low complexity" evidence="5">
    <location>
        <begin position="1554"/>
        <end position="1576"/>
    </location>
</feature>